<gene>
    <name evidence="1" type="ORF">ABXR19_08955</name>
</gene>
<sequence>MNNKTNTQLVARNTHHHTATIARRFTAQDSLKLGSLLLCHSLTDEKAKAELDPEAFNISLSQAARKLESGDLLDIQADLTAMRKALLVAAAHWQELSVHEGTPRDTQHRLSSHALSLLREVVRISEVQIRITQPRTPNTAIQVNVASPQATPPAAGTHDG</sequence>
<organism evidence="1 2">
    <name type="scientific">Uliginosibacterium flavum</name>
    <dbReference type="NCBI Taxonomy" id="1396831"/>
    <lineage>
        <taxon>Bacteria</taxon>
        <taxon>Pseudomonadati</taxon>
        <taxon>Pseudomonadota</taxon>
        <taxon>Betaproteobacteria</taxon>
        <taxon>Rhodocyclales</taxon>
        <taxon>Zoogloeaceae</taxon>
        <taxon>Uliginosibacterium</taxon>
    </lineage>
</organism>
<accession>A0ABV2TK86</accession>
<comment type="caution">
    <text evidence="1">The sequence shown here is derived from an EMBL/GenBank/DDBJ whole genome shotgun (WGS) entry which is preliminary data.</text>
</comment>
<name>A0ABV2TK86_9RHOO</name>
<keyword evidence="2" id="KW-1185">Reference proteome</keyword>
<dbReference type="EMBL" id="JBEWZI010000008">
    <property type="protein sequence ID" value="MET7014318.1"/>
    <property type="molecule type" value="Genomic_DNA"/>
</dbReference>
<evidence type="ECO:0000313" key="1">
    <source>
        <dbReference type="EMBL" id="MET7014318.1"/>
    </source>
</evidence>
<protein>
    <submittedName>
        <fullName evidence="1">Uncharacterized protein</fullName>
    </submittedName>
</protein>
<evidence type="ECO:0000313" key="2">
    <source>
        <dbReference type="Proteomes" id="UP001549691"/>
    </source>
</evidence>
<proteinExistence type="predicted"/>
<dbReference type="Proteomes" id="UP001549691">
    <property type="component" value="Unassembled WGS sequence"/>
</dbReference>
<dbReference type="RefSeq" id="WP_354600780.1">
    <property type="nucleotide sequence ID" value="NZ_JBEWZI010000008.1"/>
</dbReference>
<reference evidence="1 2" key="1">
    <citation type="submission" date="2024-07" db="EMBL/GenBank/DDBJ databases">
        <title>Uliginosibacterium flavum JJ3220;KACC:17644.</title>
        <authorList>
            <person name="Kim M.K."/>
        </authorList>
    </citation>
    <scope>NUCLEOTIDE SEQUENCE [LARGE SCALE GENOMIC DNA]</scope>
    <source>
        <strain evidence="1 2">KACC:17644</strain>
    </source>
</reference>